<evidence type="ECO:0000259" key="8">
    <source>
        <dbReference type="PROSITE" id="PS50893"/>
    </source>
</evidence>
<keyword evidence="1" id="KW-0813">Transport</keyword>
<dbReference type="PROSITE" id="PS50893">
    <property type="entry name" value="ABC_TRANSPORTER_2"/>
    <property type="match status" value="1"/>
</dbReference>
<dbReference type="PANTHER" id="PTHR42781:SF1">
    <property type="entry name" value="THIAMINE IMPORT ATP-BINDING PROTEIN THIQ"/>
    <property type="match status" value="1"/>
</dbReference>
<dbReference type="KEGG" id="nik:F5I99_16665"/>
<dbReference type="Proteomes" id="UP000325606">
    <property type="component" value="Chromosome"/>
</dbReference>
<dbReference type="InterPro" id="IPR003593">
    <property type="entry name" value="AAA+_ATPase"/>
</dbReference>
<dbReference type="InterPro" id="IPR003439">
    <property type="entry name" value="ABC_transporter-like_ATP-bd"/>
</dbReference>
<dbReference type="PANTHER" id="PTHR42781">
    <property type="entry name" value="SPERMIDINE/PUTRESCINE IMPORT ATP-BINDING PROTEIN POTA"/>
    <property type="match status" value="1"/>
</dbReference>
<name>A0A5J6LH26_9GAMM</name>
<dbReference type="Pfam" id="PF00005">
    <property type="entry name" value="ABC_tran"/>
    <property type="match status" value="1"/>
</dbReference>
<dbReference type="Gene3D" id="3.40.50.300">
    <property type="entry name" value="P-loop containing nucleotide triphosphate hydrolases"/>
    <property type="match status" value="1"/>
</dbReference>
<dbReference type="EMBL" id="CP044222">
    <property type="protein sequence ID" value="QEW07990.1"/>
    <property type="molecule type" value="Genomic_DNA"/>
</dbReference>
<dbReference type="AlphaFoldDB" id="A0A5J6LH26"/>
<dbReference type="InterPro" id="IPR050093">
    <property type="entry name" value="ABC_SmlMolc_Importer"/>
</dbReference>
<dbReference type="RefSeq" id="WP_151057963.1">
    <property type="nucleotide sequence ID" value="NZ_CP044222.1"/>
</dbReference>
<keyword evidence="5 9" id="KW-0067">ATP-binding</keyword>
<sequence length="218" mass="24145">MTDTTVGLRSVGLRSVGLRVDSLQLSRGHISWSHHFSVRPGNLLVLMGESGAGKSSLLECIGGFLPADAGEIWLNNQRIDQLDASQRPVSSLFQQYNLFEHISVAENLRLGFCRAQPNTMQWQQVLQACEHLGVADLLQRLPGDLSGGQRQRVALIRTVLRDKPLLLLDEPFSALDAVTRQIAGDWIRTELNKANKIAILVTHQQSDSDGWADQTLMI</sequence>
<keyword evidence="2" id="KW-1003">Cell membrane</keyword>
<reference evidence="9 10" key="1">
    <citation type="submission" date="2019-09" db="EMBL/GenBank/DDBJ databases">
        <title>Nitrincola iocasae sp. nov., a bacterium isolated from the sediment collected at a cold seep field in South China Sea.</title>
        <authorList>
            <person name="Zhang H."/>
            <person name="Wang H."/>
            <person name="Li C."/>
        </authorList>
    </citation>
    <scope>NUCLEOTIDE SEQUENCE [LARGE SCALE GENOMIC DNA]</scope>
    <source>
        <strain evidence="9 10">KXZD1103</strain>
    </source>
</reference>
<evidence type="ECO:0000313" key="10">
    <source>
        <dbReference type="Proteomes" id="UP000325606"/>
    </source>
</evidence>
<keyword evidence="3" id="KW-0997">Cell inner membrane</keyword>
<protein>
    <submittedName>
        <fullName evidence="9">ATP-binding cassette domain-containing protein</fullName>
    </submittedName>
</protein>
<dbReference type="SUPFAM" id="SSF52540">
    <property type="entry name" value="P-loop containing nucleoside triphosphate hydrolases"/>
    <property type="match status" value="1"/>
</dbReference>
<evidence type="ECO:0000256" key="7">
    <source>
        <dbReference type="ARBA" id="ARBA00023136"/>
    </source>
</evidence>
<feature type="domain" description="ABC transporter" evidence="8">
    <location>
        <begin position="13"/>
        <end position="218"/>
    </location>
</feature>
<keyword evidence="6" id="KW-1278">Translocase</keyword>
<evidence type="ECO:0000256" key="4">
    <source>
        <dbReference type="ARBA" id="ARBA00022741"/>
    </source>
</evidence>
<evidence type="ECO:0000256" key="1">
    <source>
        <dbReference type="ARBA" id="ARBA00022448"/>
    </source>
</evidence>
<evidence type="ECO:0000256" key="5">
    <source>
        <dbReference type="ARBA" id="ARBA00022840"/>
    </source>
</evidence>
<gene>
    <name evidence="9" type="ORF">F5I99_16665</name>
</gene>
<organism evidence="9 10">
    <name type="scientific">Nitrincola iocasae</name>
    <dbReference type="NCBI Taxonomy" id="2614693"/>
    <lineage>
        <taxon>Bacteria</taxon>
        <taxon>Pseudomonadati</taxon>
        <taxon>Pseudomonadota</taxon>
        <taxon>Gammaproteobacteria</taxon>
        <taxon>Oceanospirillales</taxon>
        <taxon>Oceanospirillaceae</taxon>
        <taxon>Nitrincola</taxon>
    </lineage>
</organism>
<keyword evidence="7" id="KW-0472">Membrane</keyword>
<evidence type="ECO:0000256" key="6">
    <source>
        <dbReference type="ARBA" id="ARBA00022967"/>
    </source>
</evidence>
<keyword evidence="4" id="KW-0547">Nucleotide-binding</keyword>
<evidence type="ECO:0000313" key="9">
    <source>
        <dbReference type="EMBL" id="QEW07990.1"/>
    </source>
</evidence>
<accession>A0A5J6LH26</accession>
<dbReference type="InterPro" id="IPR017871">
    <property type="entry name" value="ABC_transporter-like_CS"/>
</dbReference>
<evidence type="ECO:0000256" key="3">
    <source>
        <dbReference type="ARBA" id="ARBA00022519"/>
    </source>
</evidence>
<dbReference type="PROSITE" id="PS00211">
    <property type="entry name" value="ABC_TRANSPORTER_1"/>
    <property type="match status" value="1"/>
</dbReference>
<dbReference type="SMART" id="SM00382">
    <property type="entry name" value="AAA"/>
    <property type="match status" value="1"/>
</dbReference>
<keyword evidence="10" id="KW-1185">Reference proteome</keyword>
<dbReference type="InterPro" id="IPR027417">
    <property type="entry name" value="P-loop_NTPase"/>
</dbReference>
<proteinExistence type="predicted"/>
<dbReference type="GO" id="GO:0005524">
    <property type="term" value="F:ATP binding"/>
    <property type="evidence" value="ECO:0007669"/>
    <property type="project" value="UniProtKB-KW"/>
</dbReference>
<dbReference type="GO" id="GO:0016887">
    <property type="term" value="F:ATP hydrolysis activity"/>
    <property type="evidence" value="ECO:0007669"/>
    <property type="project" value="InterPro"/>
</dbReference>
<evidence type="ECO:0000256" key="2">
    <source>
        <dbReference type="ARBA" id="ARBA00022475"/>
    </source>
</evidence>